<dbReference type="Pfam" id="PF07714">
    <property type="entry name" value="PK_Tyr_Ser-Thr"/>
    <property type="match status" value="1"/>
</dbReference>
<dbReference type="GO" id="GO:0004672">
    <property type="term" value="F:protein kinase activity"/>
    <property type="evidence" value="ECO:0007669"/>
    <property type="project" value="InterPro"/>
</dbReference>
<keyword evidence="2" id="KW-0472">Membrane</keyword>
<dbReference type="GO" id="GO:0005886">
    <property type="term" value="C:plasma membrane"/>
    <property type="evidence" value="ECO:0007669"/>
    <property type="project" value="UniProtKB-SubCell"/>
</dbReference>
<keyword evidence="4" id="KW-0418">Kinase</keyword>
<keyword evidence="2" id="KW-1003">Cell membrane</keyword>
<dbReference type="InterPro" id="IPR000719">
    <property type="entry name" value="Prot_kinase_dom"/>
</dbReference>
<accession>A0AAW2KV71</accession>
<proteinExistence type="predicted"/>
<evidence type="ECO:0000256" key="1">
    <source>
        <dbReference type="ARBA" id="ARBA00004236"/>
    </source>
</evidence>
<reference evidence="4" key="1">
    <citation type="submission" date="2020-06" db="EMBL/GenBank/DDBJ databases">
        <authorList>
            <person name="Li T."/>
            <person name="Hu X."/>
            <person name="Zhang T."/>
            <person name="Song X."/>
            <person name="Zhang H."/>
            <person name="Dai N."/>
            <person name="Sheng W."/>
            <person name="Hou X."/>
            <person name="Wei L."/>
        </authorList>
    </citation>
    <scope>NUCLEOTIDE SEQUENCE</scope>
    <source>
        <strain evidence="4">KEN8</strain>
        <tissue evidence="4">Leaf</tissue>
    </source>
</reference>
<dbReference type="SUPFAM" id="SSF56112">
    <property type="entry name" value="Protein kinase-like (PK-like)"/>
    <property type="match status" value="1"/>
</dbReference>
<dbReference type="EMBL" id="JACGWM010000225">
    <property type="protein sequence ID" value="KAL0310299.1"/>
    <property type="molecule type" value="Genomic_DNA"/>
</dbReference>
<dbReference type="InterPro" id="IPR001245">
    <property type="entry name" value="Ser-Thr/Tyr_kinase_cat_dom"/>
</dbReference>
<dbReference type="InterPro" id="IPR050823">
    <property type="entry name" value="Plant_Ser_Thr_Prot_Kinase"/>
</dbReference>
<dbReference type="GO" id="GO:0005524">
    <property type="term" value="F:ATP binding"/>
    <property type="evidence" value="ECO:0007669"/>
    <property type="project" value="InterPro"/>
</dbReference>
<gene>
    <name evidence="4" type="ORF">Scaly_2940700</name>
</gene>
<keyword evidence="4" id="KW-0675">Receptor</keyword>
<comment type="subcellular location">
    <subcellularLocation>
        <location evidence="1">Cell membrane</location>
    </subcellularLocation>
</comment>
<evidence type="ECO:0000259" key="3">
    <source>
        <dbReference type="PROSITE" id="PS50011"/>
    </source>
</evidence>
<reference evidence="4" key="2">
    <citation type="journal article" date="2024" name="Plant">
        <title>Genomic evolution and insights into agronomic trait innovations of Sesamum species.</title>
        <authorList>
            <person name="Miao H."/>
            <person name="Wang L."/>
            <person name="Qu L."/>
            <person name="Liu H."/>
            <person name="Sun Y."/>
            <person name="Le M."/>
            <person name="Wang Q."/>
            <person name="Wei S."/>
            <person name="Zheng Y."/>
            <person name="Lin W."/>
            <person name="Duan Y."/>
            <person name="Cao H."/>
            <person name="Xiong S."/>
            <person name="Wang X."/>
            <person name="Wei L."/>
            <person name="Li C."/>
            <person name="Ma Q."/>
            <person name="Ju M."/>
            <person name="Zhao R."/>
            <person name="Li G."/>
            <person name="Mu C."/>
            <person name="Tian Q."/>
            <person name="Mei H."/>
            <person name="Zhang T."/>
            <person name="Gao T."/>
            <person name="Zhang H."/>
        </authorList>
    </citation>
    <scope>NUCLEOTIDE SEQUENCE</scope>
    <source>
        <strain evidence="4">KEN8</strain>
    </source>
</reference>
<dbReference type="Gene3D" id="1.10.510.10">
    <property type="entry name" value="Transferase(Phosphotransferase) domain 1"/>
    <property type="match status" value="1"/>
</dbReference>
<protein>
    <submittedName>
        <fullName evidence="4">Receptor-like kinase LIP2</fullName>
    </submittedName>
</protein>
<dbReference type="Gene3D" id="3.30.200.20">
    <property type="entry name" value="Phosphorylase Kinase, domain 1"/>
    <property type="match status" value="1"/>
</dbReference>
<dbReference type="PANTHER" id="PTHR45621">
    <property type="entry name" value="OS01G0588500 PROTEIN-RELATED"/>
    <property type="match status" value="1"/>
</dbReference>
<dbReference type="AlphaFoldDB" id="A0AAW2KV71"/>
<evidence type="ECO:0000313" key="4">
    <source>
        <dbReference type="EMBL" id="KAL0310299.1"/>
    </source>
</evidence>
<keyword evidence="4" id="KW-0808">Transferase</keyword>
<organism evidence="4">
    <name type="scientific">Sesamum calycinum</name>
    <dbReference type="NCBI Taxonomy" id="2727403"/>
    <lineage>
        <taxon>Eukaryota</taxon>
        <taxon>Viridiplantae</taxon>
        <taxon>Streptophyta</taxon>
        <taxon>Embryophyta</taxon>
        <taxon>Tracheophyta</taxon>
        <taxon>Spermatophyta</taxon>
        <taxon>Magnoliopsida</taxon>
        <taxon>eudicotyledons</taxon>
        <taxon>Gunneridae</taxon>
        <taxon>Pentapetalae</taxon>
        <taxon>asterids</taxon>
        <taxon>lamiids</taxon>
        <taxon>Lamiales</taxon>
        <taxon>Pedaliaceae</taxon>
        <taxon>Sesamum</taxon>
    </lineage>
</organism>
<dbReference type="InterPro" id="IPR011009">
    <property type="entry name" value="Kinase-like_dom_sf"/>
</dbReference>
<sequence>MGECPIELRFENFGVSTDNFCDQDYIDEFQFGKVYHGIGTTKARYRENLGNLPEHSLYPYENPSRLMDEVIFLQQQEVLHPGLMKLYGYCCEAEQWGVVYDFKSFNTVANLVLRDDFLWWQRIKVALRFAQLLRFLHVQNRGERPFLIRNISADHIMVDEDWNPKLYDFGMITGGFWSHRTDEYAFGVLLLGLITKEVYTEEDRLNFKPCVAERAFEKYSCDRELVEVRISGFRWCTKALKLIHHFVLQMLLVLLASHCIV</sequence>
<dbReference type="PROSITE" id="PS50011">
    <property type="entry name" value="PROTEIN_KINASE_DOM"/>
    <property type="match status" value="1"/>
</dbReference>
<evidence type="ECO:0000256" key="2">
    <source>
        <dbReference type="ARBA" id="ARBA00022475"/>
    </source>
</evidence>
<name>A0AAW2KV71_9LAMI</name>
<feature type="domain" description="Protein kinase" evidence="3">
    <location>
        <begin position="20"/>
        <end position="261"/>
    </location>
</feature>
<comment type="caution">
    <text evidence="4">The sequence shown here is derived from an EMBL/GenBank/DDBJ whole genome shotgun (WGS) entry which is preliminary data.</text>
</comment>